<dbReference type="EMBL" id="OBDY01000001">
    <property type="protein sequence ID" value="SNY13860.1"/>
    <property type="molecule type" value="Genomic_DNA"/>
</dbReference>
<proteinExistence type="predicted"/>
<dbReference type="InterPro" id="IPR009297">
    <property type="entry name" value="DUF952"/>
</dbReference>
<evidence type="ECO:0000313" key="2">
    <source>
        <dbReference type="Proteomes" id="UP000219612"/>
    </source>
</evidence>
<name>A0A285FRA9_9ACTN</name>
<keyword evidence="2" id="KW-1185">Reference proteome</keyword>
<dbReference type="Proteomes" id="UP000219612">
    <property type="component" value="Unassembled WGS sequence"/>
</dbReference>
<dbReference type="Pfam" id="PF06108">
    <property type="entry name" value="DUF952"/>
    <property type="match status" value="1"/>
</dbReference>
<dbReference type="SUPFAM" id="SSF56399">
    <property type="entry name" value="ADP-ribosylation"/>
    <property type="match status" value="1"/>
</dbReference>
<organism evidence="1 2">
    <name type="scientific">Paractinoplanes atraurantiacus</name>
    <dbReference type="NCBI Taxonomy" id="1036182"/>
    <lineage>
        <taxon>Bacteria</taxon>
        <taxon>Bacillati</taxon>
        <taxon>Actinomycetota</taxon>
        <taxon>Actinomycetes</taxon>
        <taxon>Micromonosporales</taxon>
        <taxon>Micromonosporaceae</taxon>
        <taxon>Paractinoplanes</taxon>
    </lineage>
</organism>
<dbReference type="OrthoDB" id="5638018at2"/>
<dbReference type="AlphaFoldDB" id="A0A285FRA9"/>
<dbReference type="Gene3D" id="3.20.170.20">
    <property type="entry name" value="Protein of unknown function DUF952"/>
    <property type="match status" value="1"/>
</dbReference>
<dbReference type="PANTHER" id="PTHR34129:SF1">
    <property type="entry name" value="DUF952 DOMAIN-CONTAINING PROTEIN"/>
    <property type="match status" value="1"/>
</dbReference>
<protein>
    <submittedName>
        <fullName evidence="1">Uncharacterized conserved protein, DUF952 family</fullName>
    </submittedName>
</protein>
<dbReference type="PANTHER" id="PTHR34129">
    <property type="entry name" value="BLR1139 PROTEIN"/>
    <property type="match status" value="1"/>
</dbReference>
<gene>
    <name evidence="1" type="ORF">SAMN05421748_1011101</name>
</gene>
<sequence length="115" mass="12739">MILHIVPRAAWEAAQAAGVYEGDTLAVQGFIHCSTERQVHRPATALFRGRDDLLLLVIDESRLPVPLTWEQGDPPDPDGDLFPHLYAPLPLEAVTHVRKYHPQSDGTFAPPDNLV</sequence>
<reference evidence="1 2" key="1">
    <citation type="submission" date="2017-09" db="EMBL/GenBank/DDBJ databases">
        <authorList>
            <person name="Ehlers B."/>
            <person name="Leendertz F.H."/>
        </authorList>
    </citation>
    <scope>NUCLEOTIDE SEQUENCE [LARGE SCALE GENOMIC DNA]</scope>
    <source>
        <strain evidence="1 2">CGMCC 4.6857</strain>
    </source>
</reference>
<evidence type="ECO:0000313" key="1">
    <source>
        <dbReference type="EMBL" id="SNY13860.1"/>
    </source>
</evidence>
<dbReference type="RefSeq" id="WP_097318358.1">
    <property type="nucleotide sequence ID" value="NZ_OBDY01000001.1"/>
</dbReference>
<accession>A0A285FRA9</accession>